<sequence>MDFRGYCGDLWGWRQIFPHGNENEGKNSRAGTSERGTEKLPPHIPRPVDIPMSCTGCI</sequence>
<comment type="caution">
    <text evidence="2">The sequence shown here is derived from an EMBL/GenBank/DDBJ whole genome shotgun (WGS) entry which is preliminary data.</text>
</comment>
<evidence type="ECO:0000313" key="3">
    <source>
        <dbReference type="Proteomes" id="UP000265520"/>
    </source>
</evidence>
<protein>
    <submittedName>
        <fullName evidence="2">Uncharacterized protein</fullName>
    </submittedName>
</protein>
<dbReference type="Proteomes" id="UP000265520">
    <property type="component" value="Unassembled WGS sequence"/>
</dbReference>
<reference evidence="2 3" key="1">
    <citation type="journal article" date="2018" name="Front. Plant Sci.">
        <title>Red Clover (Trifolium pratense) and Zigzag Clover (T. medium) - A Picture of Genomic Similarities and Differences.</title>
        <authorList>
            <person name="Dluhosova J."/>
            <person name="Istvanek J."/>
            <person name="Nedelnik J."/>
            <person name="Repkova J."/>
        </authorList>
    </citation>
    <scope>NUCLEOTIDE SEQUENCE [LARGE SCALE GENOMIC DNA]</scope>
    <source>
        <strain evidence="3">cv. 10/8</strain>
        <tissue evidence="2">Leaf</tissue>
    </source>
</reference>
<organism evidence="2 3">
    <name type="scientific">Trifolium medium</name>
    <dbReference type="NCBI Taxonomy" id="97028"/>
    <lineage>
        <taxon>Eukaryota</taxon>
        <taxon>Viridiplantae</taxon>
        <taxon>Streptophyta</taxon>
        <taxon>Embryophyta</taxon>
        <taxon>Tracheophyta</taxon>
        <taxon>Spermatophyta</taxon>
        <taxon>Magnoliopsida</taxon>
        <taxon>eudicotyledons</taxon>
        <taxon>Gunneridae</taxon>
        <taxon>Pentapetalae</taxon>
        <taxon>rosids</taxon>
        <taxon>fabids</taxon>
        <taxon>Fabales</taxon>
        <taxon>Fabaceae</taxon>
        <taxon>Papilionoideae</taxon>
        <taxon>50 kb inversion clade</taxon>
        <taxon>NPAAA clade</taxon>
        <taxon>Hologalegina</taxon>
        <taxon>IRL clade</taxon>
        <taxon>Trifolieae</taxon>
        <taxon>Trifolium</taxon>
    </lineage>
</organism>
<evidence type="ECO:0000313" key="2">
    <source>
        <dbReference type="EMBL" id="MCI47040.1"/>
    </source>
</evidence>
<feature type="region of interest" description="Disordered" evidence="1">
    <location>
        <begin position="17"/>
        <end position="47"/>
    </location>
</feature>
<name>A0A392SGE7_9FABA</name>
<accession>A0A392SGE7</accession>
<keyword evidence="3" id="KW-1185">Reference proteome</keyword>
<dbReference type="AlphaFoldDB" id="A0A392SGE7"/>
<evidence type="ECO:0000256" key="1">
    <source>
        <dbReference type="SAM" id="MobiDB-lite"/>
    </source>
</evidence>
<proteinExistence type="predicted"/>
<dbReference type="EMBL" id="LXQA010366387">
    <property type="protein sequence ID" value="MCI47040.1"/>
    <property type="molecule type" value="Genomic_DNA"/>
</dbReference>